<evidence type="ECO:0000256" key="8">
    <source>
        <dbReference type="PIRSR" id="PIRSR601461-1"/>
    </source>
</evidence>
<evidence type="ECO:0000256" key="9">
    <source>
        <dbReference type="PIRSR" id="PIRSR601461-2"/>
    </source>
</evidence>
<dbReference type="SUPFAM" id="SSF50630">
    <property type="entry name" value="Acid proteases"/>
    <property type="match status" value="1"/>
</dbReference>
<organism evidence="12 13">
    <name type="scientific">Absidia repens</name>
    <dbReference type="NCBI Taxonomy" id="90262"/>
    <lineage>
        <taxon>Eukaryota</taxon>
        <taxon>Fungi</taxon>
        <taxon>Fungi incertae sedis</taxon>
        <taxon>Mucoromycota</taxon>
        <taxon>Mucoromycotina</taxon>
        <taxon>Mucoromycetes</taxon>
        <taxon>Mucorales</taxon>
        <taxon>Cunninghamellaceae</taxon>
        <taxon>Absidia</taxon>
    </lineage>
</organism>
<evidence type="ECO:0000313" key="12">
    <source>
        <dbReference type="EMBL" id="ORZ22292.1"/>
    </source>
</evidence>
<evidence type="ECO:0000313" key="13">
    <source>
        <dbReference type="Proteomes" id="UP000193560"/>
    </source>
</evidence>
<keyword evidence="13" id="KW-1185">Reference proteome</keyword>
<comment type="similarity">
    <text evidence="2 10">Belongs to the peptidase A1 family.</text>
</comment>
<keyword evidence="5" id="KW-0732">Signal</keyword>
<accession>A0A1X2IU57</accession>
<dbReference type="CDD" id="cd05471">
    <property type="entry name" value="pepsin_like"/>
    <property type="match status" value="1"/>
</dbReference>
<dbReference type="STRING" id="90262.A0A1X2IU57"/>
<gene>
    <name evidence="12" type="ORF">BCR42DRAFT_405872</name>
</gene>
<dbReference type="FunFam" id="2.40.70.10:FF:000115">
    <property type="entry name" value="Lysosomal aspartic protease"/>
    <property type="match status" value="1"/>
</dbReference>
<evidence type="ECO:0000256" key="2">
    <source>
        <dbReference type="ARBA" id="ARBA00007447"/>
    </source>
</evidence>
<evidence type="ECO:0000256" key="3">
    <source>
        <dbReference type="ARBA" id="ARBA00013205"/>
    </source>
</evidence>
<dbReference type="PANTHER" id="PTHR47966:SF51">
    <property type="entry name" value="BETA-SITE APP-CLEAVING ENZYME, ISOFORM A-RELATED"/>
    <property type="match status" value="1"/>
</dbReference>
<keyword evidence="7 10" id="KW-0378">Hydrolase</keyword>
<dbReference type="AlphaFoldDB" id="A0A1X2IU57"/>
<evidence type="ECO:0000256" key="1">
    <source>
        <dbReference type="ARBA" id="ARBA00001130"/>
    </source>
</evidence>
<keyword evidence="6 10" id="KW-0064">Aspartyl protease</keyword>
<evidence type="ECO:0000259" key="11">
    <source>
        <dbReference type="PROSITE" id="PS51767"/>
    </source>
</evidence>
<dbReference type="Proteomes" id="UP000193560">
    <property type="component" value="Unassembled WGS sequence"/>
</dbReference>
<sequence length="301" mass="32240">MNLDTGSADIWIPSKPCQSCKGHNIFSPNESSTFEAINKSWSLRYGDGSGVMGVTAKDTIHIGGSSQPDQIIGLANSESTGLTSDRLMDGILGLSFPSLSYTGETKSIIQSMYDAGEIDEPVVGIYLGRIRDAGGKGEAVFGGVNPDHFAGDLKYIKVSRQNYWQVDFLGMEVGGHTISSPRSSQAIIDTGTTLTVLPSALSQAFHAAIPGAKYSNTYGWRVPCHPATNSSVTFMLGDESFPVPIADMIRERSSSDDPSMCFSGVAEANSPLVIMGDTFLRNYYSVYDFKMSRIGLAPSKA</sequence>
<dbReference type="Gene3D" id="2.40.70.10">
    <property type="entry name" value="Acid Proteases"/>
    <property type="match status" value="2"/>
</dbReference>
<feature type="domain" description="Peptidase A1" evidence="11">
    <location>
        <begin position="1"/>
        <end position="297"/>
    </location>
</feature>
<keyword evidence="4 10" id="KW-0645">Protease</keyword>
<reference evidence="12 13" key="1">
    <citation type="submission" date="2016-07" db="EMBL/GenBank/DDBJ databases">
        <title>Pervasive Adenine N6-methylation of Active Genes in Fungi.</title>
        <authorList>
            <consortium name="DOE Joint Genome Institute"/>
            <person name="Mondo S.J."/>
            <person name="Dannebaum R.O."/>
            <person name="Kuo R.C."/>
            <person name="Labutti K."/>
            <person name="Haridas S."/>
            <person name="Kuo A."/>
            <person name="Salamov A."/>
            <person name="Ahrendt S.R."/>
            <person name="Lipzen A."/>
            <person name="Sullivan W."/>
            <person name="Andreopoulos W.B."/>
            <person name="Clum A."/>
            <person name="Lindquist E."/>
            <person name="Daum C."/>
            <person name="Ramamoorthy G.K."/>
            <person name="Gryganskyi A."/>
            <person name="Culley D."/>
            <person name="Magnuson J.K."/>
            <person name="James T.Y."/>
            <person name="O'Malley M.A."/>
            <person name="Stajich J.E."/>
            <person name="Spatafora J.W."/>
            <person name="Visel A."/>
            <person name="Grigoriev I.V."/>
        </authorList>
    </citation>
    <scope>NUCLEOTIDE SEQUENCE [LARGE SCALE GENOMIC DNA]</scope>
    <source>
        <strain evidence="12 13">NRRL 1336</strain>
    </source>
</reference>
<dbReference type="PRINTS" id="PR00792">
    <property type="entry name" value="PEPSIN"/>
</dbReference>
<dbReference type="InterPro" id="IPR033121">
    <property type="entry name" value="PEPTIDASE_A1"/>
</dbReference>
<dbReference type="InterPro" id="IPR001969">
    <property type="entry name" value="Aspartic_peptidase_AS"/>
</dbReference>
<comment type="caution">
    <text evidence="12">The sequence shown here is derived from an EMBL/GenBank/DDBJ whole genome shotgun (WGS) entry which is preliminary data.</text>
</comment>
<evidence type="ECO:0000256" key="6">
    <source>
        <dbReference type="ARBA" id="ARBA00022750"/>
    </source>
</evidence>
<evidence type="ECO:0000256" key="5">
    <source>
        <dbReference type="ARBA" id="ARBA00022729"/>
    </source>
</evidence>
<dbReference type="OrthoDB" id="15189at2759"/>
<dbReference type="PROSITE" id="PS00141">
    <property type="entry name" value="ASP_PROTEASE"/>
    <property type="match status" value="1"/>
</dbReference>
<dbReference type="EC" id="3.4.23.21" evidence="3"/>
<comment type="catalytic activity">
    <reaction evidence="1">
        <text>Hydrolysis of proteins with broad specificity similar to that of pepsin A, preferring hydrophobic residues at P1 and P1'. Clots milk and activates trypsinogen. Does not cleave 4-Gln-|-His-5, but does cleave 10-His-|-Leu-11 and 12-Val-|-Glu-13 in B chain of insulin.</text>
        <dbReference type="EC" id="3.4.23.21"/>
    </reaction>
</comment>
<dbReference type="InterPro" id="IPR001461">
    <property type="entry name" value="Aspartic_peptidase_A1"/>
</dbReference>
<dbReference type="PANTHER" id="PTHR47966">
    <property type="entry name" value="BETA-SITE APP-CLEAVING ENZYME, ISOFORM A-RELATED"/>
    <property type="match status" value="1"/>
</dbReference>
<evidence type="ECO:0000256" key="4">
    <source>
        <dbReference type="ARBA" id="ARBA00022670"/>
    </source>
</evidence>
<feature type="active site" evidence="8">
    <location>
        <position position="189"/>
    </location>
</feature>
<feature type="disulfide bond" evidence="9">
    <location>
        <begin position="224"/>
        <end position="261"/>
    </location>
</feature>
<dbReference type="GO" id="GO:0004190">
    <property type="term" value="F:aspartic-type endopeptidase activity"/>
    <property type="evidence" value="ECO:0007669"/>
    <property type="project" value="UniProtKB-KW"/>
</dbReference>
<feature type="active site" evidence="8">
    <location>
        <position position="4"/>
    </location>
</feature>
<evidence type="ECO:0000256" key="7">
    <source>
        <dbReference type="ARBA" id="ARBA00022801"/>
    </source>
</evidence>
<proteinExistence type="inferred from homology"/>
<evidence type="ECO:0000256" key="10">
    <source>
        <dbReference type="RuleBase" id="RU000454"/>
    </source>
</evidence>
<dbReference type="EMBL" id="MCGE01000004">
    <property type="protein sequence ID" value="ORZ22292.1"/>
    <property type="molecule type" value="Genomic_DNA"/>
</dbReference>
<dbReference type="PROSITE" id="PS51767">
    <property type="entry name" value="PEPTIDASE_A1"/>
    <property type="match status" value="1"/>
</dbReference>
<name>A0A1X2IU57_9FUNG</name>
<dbReference type="InterPro" id="IPR021109">
    <property type="entry name" value="Peptidase_aspartic_dom_sf"/>
</dbReference>
<dbReference type="Pfam" id="PF00026">
    <property type="entry name" value="Asp"/>
    <property type="match status" value="1"/>
</dbReference>
<dbReference type="GO" id="GO:0006508">
    <property type="term" value="P:proteolysis"/>
    <property type="evidence" value="ECO:0007669"/>
    <property type="project" value="UniProtKB-KW"/>
</dbReference>
<protein>
    <recommendedName>
        <fullName evidence="3">rhizopuspepsin</fullName>
        <ecNumber evidence="3">3.4.23.21</ecNumber>
    </recommendedName>
</protein>
<keyword evidence="9" id="KW-1015">Disulfide bond</keyword>
<dbReference type="InterPro" id="IPR034164">
    <property type="entry name" value="Pepsin-like_dom"/>
</dbReference>